<keyword evidence="10" id="KW-0289">Folate biosynthesis</keyword>
<dbReference type="PANTHER" id="PTHR20941">
    <property type="entry name" value="FOLATE SYNTHESIS PROTEINS"/>
    <property type="match status" value="1"/>
</dbReference>
<evidence type="ECO:0000313" key="13">
    <source>
        <dbReference type="EMBL" id="ABP56725.1"/>
    </source>
</evidence>
<dbReference type="InterPro" id="IPR011005">
    <property type="entry name" value="Dihydropteroate_synth-like_sf"/>
</dbReference>
<keyword evidence="9" id="KW-0460">Magnesium</keyword>
<dbReference type="InterPro" id="IPR006390">
    <property type="entry name" value="DHP_synth_dom"/>
</dbReference>
<dbReference type="GO" id="GO:0004156">
    <property type="term" value="F:dihydropteroate synthase activity"/>
    <property type="evidence" value="ECO:0007669"/>
    <property type="project" value="UniProtKB-EC"/>
</dbReference>
<accession>A4XCR8</accession>
<name>A4XCR8_SALTO</name>
<evidence type="ECO:0000256" key="10">
    <source>
        <dbReference type="ARBA" id="ARBA00022909"/>
    </source>
</evidence>
<dbReference type="STRING" id="369723.Strop_4297"/>
<evidence type="ECO:0000256" key="8">
    <source>
        <dbReference type="ARBA" id="ARBA00022723"/>
    </source>
</evidence>
<keyword evidence="8" id="KW-0479">Metal-binding</keyword>
<dbReference type="eggNOG" id="COG0294">
    <property type="taxonomic scope" value="Bacteria"/>
</dbReference>
<dbReference type="InterPro" id="IPR045031">
    <property type="entry name" value="DHP_synth-like"/>
</dbReference>
<evidence type="ECO:0000313" key="14">
    <source>
        <dbReference type="Proteomes" id="UP000000235"/>
    </source>
</evidence>
<dbReference type="Gene3D" id="3.20.20.20">
    <property type="entry name" value="Dihydropteroate synthase-like"/>
    <property type="match status" value="1"/>
</dbReference>
<dbReference type="GO" id="GO:0005829">
    <property type="term" value="C:cytosol"/>
    <property type="evidence" value="ECO:0007669"/>
    <property type="project" value="TreeGrafter"/>
</dbReference>
<proteinExistence type="inferred from homology"/>
<evidence type="ECO:0000256" key="3">
    <source>
        <dbReference type="ARBA" id="ARBA00004763"/>
    </source>
</evidence>
<dbReference type="AlphaFoldDB" id="A4XCR8"/>
<evidence type="ECO:0000256" key="4">
    <source>
        <dbReference type="ARBA" id="ARBA00009503"/>
    </source>
</evidence>
<comment type="similarity">
    <text evidence="4">Belongs to the DHPS family.</text>
</comment>
<evidence type="ECO:0000256" key="6">
    <source>
        <dbReference type="ARBA" id="ARBA00016919"/>
    </source>
</evidence>
<comment type="cofactor">
    <cofactor evidence="2">
        <name>Mg(2+)</name>
        <dbReference type="ChEBI" id="CHEBI:18420"/>
    </cofactor>
</comment>
<evidence type="ECO:0000259" key="12">
    <source>
        <dbReference type="PROSITE" id="PS50972"/>
    </source>
</evidence>
<dbReference type="FunFam" id="3.20.20.20:FF:000006">
    <property type="entry name" value="Dihydropteroate synthase"/>
    <property type="match status" value="1"/>
</dbReference>
<evidence type="ECO:0000256" key="5">
    <source>
        <dbReference type="ARBA" id="ARBA00012458"/>
    </source>
</evidence>
<dbReference type="NCBIfam" id="TIGR01496">
    <property type="entry name" value="DHPS"/>
    <property type="match status" value="1"/>
</dbReference>
<comment type="pathway">
    <text evidence="3">Cofactor biosynthesis; tetrahydrofolate biosynthesis; 7,8-dihydrofolate from 2-amino-4-hydroxy-6-hydroxymethyl-7,8-dihydropteridine diphosphate and 4-aminobenzoate: step 1/2.</text>
</comment>
<dbReference type="HOGENOM" id="CLU_561275_0_0_11"/>
<evidence type="ECO:0000256" key="7">
    <source>
        <dbReference type="ARBA" id="ARBA00022679"/>
    </source>
</evidence>
<dbReference type="KEGG" id="stp:Strop_4297"/>
<organism evidence="13 14">
    <name type="scientific">Salinispora tropica (strain ATCC BAA-916 / DSM 44818 / JCM 13857 / NBRC 105044 / CNB-440)</name>
    <dbReference type="NCBI Taxonomy" id="369723"/>
    <lineage>
        <taxon>Bacteria</taxon>
        <taxon>Bacillati</taxon>
        <taxon>Actinomycetota</taxon>
        <taxon>Actinomycetes</taxon>
        <taxon>Micromonosporales</taxon>
        <taxon>Micromonosporaceae</taxon>
        <taxon>Salinispora</taxon>
    </lineage>
</organism>
<keyword evidence="7 13" id="KW-0808">Transferase</keyword>
<evidence type="ECO:0000256" key="11">
    <source>
        <dbReference type="ARBA" id="ARBA00030193"/>
    </source>
</evidence>
<dbReference type="GO" id="GO:0046656">
    <property type="term" value="P:folic acid biosynthetic process"/>
    <property type="evidence" value="ECO:0007669"/>
    <property type="project" value="UniProtKB-KW"/>
</dbReference>
<dbReference type="EMBL" id="CP000667">
    <property type="protein sequence ID" value="ABP56725.1"/>
    <property type="molecule type" value="Genomic_DNA"/>
</dbReference>
<dbReference type="Proteomes" id="UP000000235">
    <property type="component" value="Chromosome"/>
</dbReference>
<dbReference type="SUPFAM" id="SSF51717">
    <property type="entry name" value="Dihydropteroate synthetase-like"/>
    <property type="match status" value="1"/>
</dbReference>
<dbReference type="EC" id="2.5.1.15" evidence="5"/>
<evidence type="ECO:0000256" key="1">
    <source>
        <dbReference type="ARBA" id="ARBA00000012"/>
    </source>
</evidence>
<evidence type="ECO:0000256" key="9">
    <source>
        <dbReference type="ARBA" id="ARBA00022842"/>
    </source>
</evidence>
<feature type="domain" description="Pterin-binding" evidence="12">
    <location>
        <begin position="206"/>
        <end position="463"/>
    </location>
</feature>
<reference evidence="14" key="1">
    <citation type="journal article" date="2007" name="Proc. Natl. Acad. Sci. U.S.A.">
        <title>Genome sequencing reveals complex secondary metabolome in the marine actinomycete Salinispora tropica.</title>
        <authorList>
            <person name="Udwary D.W."/>
            <person name="Zeigler L."/>
            <person name="Asolkar R.N."/>
            <person name="Singan V."/>
            <person name="Lapidus A."/>
            <person name="Fenical W."/>
            <person name="Jensen P.R."/>
            <person name="Moore B.S."/>
        </authorList>
    </citation>
    <scope>NUCLEOTIDE SEQUENCE [LARGE SCALE GENOMIC DNA]</scope>
    <source>
        <strain evidence="14">ATCC BAA-916 / DSM 44818 / CNB-440</strain>
    </source>
</reference>
<dbReference type="PROSITE" id="PS50972">
    <property type="entry name" value="PTERIN_BINDING"/>
    <property type="match status" value="1"/>
</dbReference>
<keyword evidence="14" id="KW-1185">Reference proteome</keyword>
<dbReference type="PROSITE" id="PS00793">
    <property type="entry name" value="DHPS_2"/>
    <property type="match status" value="1"/>
</dbReference>
<dbReference type="GO" id="GO:0046872">
    <property type="term" value="F:metal ion binding"/>
    <property type="evidence" value="ECO:0007669"/>
    <property type="project" value="UniProtKB-KW"/>
</dbReference>
<gene>
    <name evidence="13" type="ordered locus">Strop_4297</name>
</gene>
<dbReference type="GO" id="GO:0046654">
    <property type="term" value="P:tetrahydrofolate biosynthetic process"/>
    <property type="evidence" value="ECO:0007669"/>
    <property type="project" value="TreeGrafter"/>
</dbReference>
<sequence>MKARPTIAMAELVSTLEISPRLARPMKMTPSTASRIGAILLAKKATTPSVLMPVGAGSASGVELRVVRAWAADDAASVSSMAITGNLPISRPAAPRRCSRHAWRERCSRCGCAAAVVTHREAVGPGRISRFGPPSRLRHLDARQFQSVRPPTVCDKPRRMTLIRLCRPTPCRRRSACQRPRAGWRGGATEDRYGLLVTDLVQAAFPVVMGILNVTPDSFSDGGRYADLDAAIAHGVRLRGDGAHLVDVGGESTRPGADRVAAETEAARVRPVIRELAAAGVPVSIDTTRARVAELALAAGARVVNDVSGGLADPDMARVVRDAGCPWVLMHWRGHSREMRELARYGDVVADVKAELAQRVEAALAAGVAADRIVIDPGLGFAKTAAHNWELSARLPELLALGYPLLFAASRKSHLGALLAADGAPRPTEGREVATVATSVLAVAAGAWGVRVHDVQATADALAVWQATGSPRLAGASGTRAKGEQR</sequence>
<dbReference type="Pfam" id="PF00809">
    <property type="entry name" value="Pterin_bind"/>
    <property type="match status" value="1"/>
</dbReference>
<comment type="catalytic activity">
    <reaction evidence="1">
        <text>(7,8-dihydropterin-6-yl)methyl diphosphate + 4-aminobenzoate = 7,8-dihydropteroate + diphosphate</text>
        <dbReference type="Rhea" id="RHEA:19949"/>
        <dbReference type="ChEBI" id="CHEBI:17836"/>
        <dbReference type="ChEBI" id="CHEBI:17839"/>
        <dbReference type="ChEBI" id="CHEBI:33019"/>
        <dbReference type="ChEBI" id="CHEBI:72950"/>
        <dbReference type="EC" id="2.5.1.15"/>
    </reaction>
</comment>
<dbReference type="CDD" id="cd00739">
    <property type="entry name" value="DHPS"/>
    <property type="match status" value="1"/>
</dbReference>
<evidence type="ECO:0000256" key="2">
    <source>
        <dbReference type="ARBA" id="ARBA00001946"/>
    </source>
</evidence>
<dbReference type="InterPro" id="IPR000489">
    <property type="entry name" value="Pterin-binding_dom"/>
</dbReference>
<dbReference type="PROSITE" id="PS00792">
    <property type="entry name" value="DHPS_1"/>
    <property type="match status" value="1"/>
</dbReference>
<protein>
    <recommendedName>
        <fullName evidence="6">Dihydropteroate synthase</fullName>
        <ecNumber evidence="5">2.5.1.15</ecNumber>
    </recommendedName>
    <alternativeName>
        <fullName evidence="11">Dihydropteroate pyrophosphorylase</fullName>
    </alternativeName>
</protein>
<dbReference type="PANTHER" id="PTHR20941:SF1">
    <property type="entry name" value="FOLIC ACID SYNTHESIS PROTEIN FOL1"/>
    <property type="match status" value="1"/>
</dbReference>